<sequence>MIRMDKLIILSLLGIVLMVGAAITPPTRCGAPPEISVFPNFEEFSEELEKLNISEPLHIPSERLVFVCRIENDWALNRTVDTLNGFPHSWIELEDGYGHTYVLVPNGTSLLEVLPDSCIPVGKATLKSETLNRKELESSLRAYIELYEVISDTSDREFIGTRILDMKSLLSSEEEGTSNATWAEVIILYSCKRNSNVPIMAILWLGVVLTGIAGVVVIWKERRP</sequence>
<evidence type="ECO:0000313" key="3">
    <source>
        <dbReference type="Proteomes" id="UP000015502"/>
    </source>
</evidence>
<dbReference type="Proteomes" id="UP000015502">
    <property type="component" value="Chromosome"/>
</dbReference>
<keyword evidence="3" id="KW-1185">Reference proteome</keyword>
<gene>
    <name evidence="2" type="ORF">OCC_07209</name>
</gene>
<proteinExistence type="predicted"/>
<feature type="transmembrane region" description="Helical" evidence="1">
    <location>
        <begin position="197"/>
        <end position="219"/>
    </location>
</feature>
<organism evidence="2 3">
    <name type="scientific">Thermococcus litoralis (strain ATCC 51850 / DSM 5473 / JCM 8560 / NS-C)</name>
    <dbReference type="NCBI Taxonomy" id="523849"/>
    <lineage>
        <taxon>Archaea</taxon>
        <taxon>Methanobacteriati</taxon>
        <taxon>Methanobacteriota</taxon>
        <taxon>Thermococci</taxon>
        <taxon>Thermococcales</taxon>
        <taxon>Thermococcaceae</taxon>
        <taxon>Thermococcus</taxon>
    </lineage>
</organism>
<dbReference type="STRING" id="523849.OCC_07209"/>
<dbReference type="HOGENOM" id="CLU_1232819_0_0_2"/>
<dbReference type="AlphaFoldDB" id="H3ZMB9"/>
<dbReference type="EMBL" id="CP006670">
    <property type="protein sequence ID" value="EHR78904.2"/>
    <property type="molecule type" value="Genomic_DNA"/>
</dbReference>
<protein>
    <submittedName>
        <fullName evidence="2">Uncharacterized protein</fullName>
    </submittedName>
</protein>
<keyword evidence="1" id="KW-0812">Transmembrane</keyword>
<evidence type="ECO:0000313" key="2">
    <source>
        <dbReference type="EMBL" id="EHR78904.2"/>
    </source>
</evidence>
<dbReference type="RefSeq" id="WP_020953824.1">
    <property type="nucleotide sequence ID" value="NC_022084.1"/>
</dbReference>
<dbReference type="OrthoDB" id="100285at2157"/>
<evidence type="ECO:0000256" key="1">
    <source>
        <dbReference type="SAM" id="Phobius"/>
    </source>
</evidence>
<dbReference type="KEGG" id="tlt:OCC_07209"/>
<keyword evidence="1" id="KW-0472">Membrane</keyword>
<name>H3ZMB9_THELN</name>
<accession>H3ZMB9</accession>
<dbReference type="GeneID" id="16550679"/>
<reference evidence="2 3" key="1">
    <citation type="journal article" date="2012" name="J. Bacteriol.">
        <title>Genome sequence of the model hyperthermophilic archaeon Thermococcus litoralis NS-C.</title>
        <authorList>
            <person name="Gardner A.F."/>
            <person name="Kumar S."/>
            <person name="Perler F.B."/>
        </authorList>
    </citation>
    <scope>NUCLEOTIDE SEQUENCE [LARGE SCALE GENOMIC DNA]</scope>
    <source>
        <strain evidence="3">ATCC 51850 / DSM 5473 / JCM 8560 / NS-C</strain>
    </source>
</reference>
<keyword evidence="1" id="KW-1133">Transmembrane helix</keyword>
<dbReference type="PaxDb" id="523849-OCC_07209"/>